<proteinExistence type="predicted"/>
<sequence length="59" mass="6666">MTVSGINASLSVTGDSYDNALAETVNVLHKSELINYLKESWNDANNVELTTFQWVDWFN</sequence>
<dbReference type="RefSeq" id="WP_347163308.1">
    <property type="nucleotide sequence ID" value="NZ_JBDLOB010000005.1"/>
</dbReference>
<keyword evidence="2" id="KW-1185">Reference proteome</keyword>
<evidence type="ECO:0000313" key="1">
    <source>
        <dbReference type="EMBL" id="MEN8626163.1"/>
    </source>
</evidence>
<gene>
    <name evidence="1" type="ORF">ABFV72_09075</name>
</gene>
<evidence type="ECO:0000313" key="2">
    <source>
        <dbReference type="Proteomes" id="UP001414441"/>
    </source>
</evidence>
<accession>A0ABV0D8D2</accession>
<dbReference type="EMBL" id="JBDLOB010000005">
    <property type="protein sequence ID" value="MEN8626163.1"/>
    <property type="molecule type" value="Genomic_DNA"/>
</dbReference>
<dbReference type="Proteomes" id="UP001414441">
    <property type="component" value="Unassembled WGS sequence"/>
</dbReference>
<organism evidence="1 2">
    <name type="scientific">Psychrobacter proteolyticus</name>
    <dbReference type="NCBI Taxonomy" id="147825"/>
    <lineage>
        <taxon>Bacteria</taxon>
        <taxon>Pseudomonadati</taxon>
        <taxon>Pseudomonadota</taxon>
        <taxon>Gammaproteobacteria</taxon>
        <taxon>Moraxellales</taxon>
        <taxon>Moraxellaceae</taxon>
        <taxon>Psychrobacter</taxon>
    </lineage>
</organism>
<reference evidence="1 2" key="1">
    <citation type="submission" date="2024-05" db="EMBL/GenBank/DDBJ databases">
        <title>Genome sequencing of Marine Estuary Bacteria, Pseudoalteromonas distincta strain FA, Psychrobacter proteolyticus strain EA, and Shewanella baltica strain CA.</title>
        <authorList>
            <person name="Dieffenbach S.A."/>
            <person name="Maclea K.S."/>
        </authorList>
    </citation>
    <scope>NUCLEOTIDE SEQUENCE [LARGE SCALE GENOMIC DNA]</scope>
    <source>
        <strain evidence="1 2">EA</strain>
    </source>
</reference>
<evidence type="ECO:0008006" key="3">
    <source>
        <dbReference type="Google" id="ProtNLM"/>
    </source>
</evidence>
<protein>
    <recommendedName>
        <fullName evidence="3">Transposase</fullName>
    </recommendedName>
</protein>
<comment type="caution">
    <text evidence="1">The sequence shown here is derived from an EMBL/GenBank/DDBJ whole genome shotgun (WGS) entry which is preliminary data.</text>
</comment>
<name>A0ABV0D8D2_9GAMM</name>